<dbReference type="InterPro" id="IPR002052">
    <property type="entry name" value="DNA_methylase_N6_adenine_CS"/>
</dbReference>
<evidence type="ECO:0000256" key="1">
    <source>
        <dbReference type="ARBA" id="ARBA00004613"/>
    </source>
</evidence>
<dbReference type="PRINTS" id="PR00722">
    <property type="entry name" value="CHYMOTRYPSIN"/>
</dbReference>
<dbReference type="PROSITE" id="PS00092">
    <property type="entry name" value="N6_MTASE"/>
    <property type="match status" value="1"/>
</dbReference>
<dbReference type="GO" id="GO:0005576">
    <property type="term" value="C:extracellular region"/>
    <property type="evidence" value="ECO:0007669"/>
    <property type="project" value="UniProtKB-SubCell"/>
</dbReference>
<proteinExistence type="inferred from homology"/>
<evidence type="ECO:0000313" key="17">
    <source>
        <dbReference type="Proteomes" id="UP000075883"/>
    </source>
</evidence>
<keyword evidence="10" id="KW-0325">Glycoprotein</keyword>
<evidence type="ECO:0000256" key="9">
    <source>
        <dbReference type="ARBA" id="ARBA00023157"/>
    </source>
</evidence>
<dbReference type="SUPFAM" id="SSF53756">
    <property type="entry name" value="UDP-Glycosyltransferase/glycogen phosphorylase"/>
    <property type="match status" value="1"/>
</dbReference>
<evidence type="ECO:0000256" key="13">
    <source>
        <dbReference type="SAM" id="MobiDB-lite"/>
    </source>
</evidence>
<dbReference type="PANTHER" id="PTHR24260:SF147">
    <property type="entry name" value="EG:BACR7A4.3 PROTEIN-RELATED"/>
    <property type="match status" value="1"/>
</dbReference>
<evidence type="ECO:0000256" key="14">
    <source>
        <dbReference type="SAM" id="Phobius"/>
    </source>
</evidence>
<dbReference type="InterPro" id="IPR002213">
    <property type="entry name" value="UDP_glucos_trans"/>
</dbReference>
<dbReference type="VEuPathDB" id="VectorBase:ACUA016299"/>
<accession>A0A182MEG9</accession>
<evidence type="ECO:0000256" key="11">
    <source>
        <dbReference type="ARBA" id="ARBA00024195"/>
    </source>
</evidence>
<keyword evidence="14" id="KW-0472">Membrane</keyword>
<feature type="domain" description="Peptidase S1" evidence="15">
    <location>
        <begin position="388"/>
        <end position="625"/>
    </location>
</feature>
<evidence type="ECO:0000256" key="5">
    <source>
        <dbReference type="ARBA" id="ARBA00022676"/>
    </source>
</evidence>
<dbReference type="PROSITE" id="PS00375">
    <property type="entry name" value="UDPGT"/>
    <property type="match status" value="1"/>
</dbReference>
<dbReference type="InterPro" id="IPR009003">
    <property type="entry name" value="Peptidase_S1_PA"/>
</dbReference>
<feature type="transmembrane region" description="Helical" evidence="14">
    <location>
        <begin position="1428"/>
        <end position="1446"/>
    </location>
</feature>
<dbReference type="Gene3D" id="3.40.50.2000">
    <property type="entry name" value="Glycogen Phosphorylase B"/>
    <property type="match status" value="2"/>
</dbReference>
<dbReference type="InterPro" id="IPR035595">
    <property type="entry name" value="UDP_glycos_trans_CS"/>
</dbReference>
<keyword evidence="12" id="KW-0720">Serine protease</keyword>
<dbReference type="CDD" id="cd00190">
    <property type="entry name" value="Tryp_SPc"/>
    <property type="match status" value="1"/>
</dbReference>
<dbReference type="GO" id="GO:0045087">
    <property type="term" value="P:innate immune response"/>
    <property type="evidence" value="ECO:0007669"/>
    <property type="project" value="UniProtKB-KW"/>
</dbReference>
<dbReference type="GO" id="GO:0032259">
    <property type="term" value="P:methylation"/>
    <property type="evidence" value="ECO:0007669"/>
    <property type="project" value="InterPro"/>
</dbReference>
<dbReference type="SUPFAM" id="SSF50494">
    <property type="entry name" value="Trypsin-like serine proteases"/>
    <property type="match status" value="3"/>
</dbReference>
<evidence type="ECO:0000256" key="2">
    <source>
        <dbReference type="ARBA" id="ARBA00009995"/>
    </source>
</evidence>
<evidence type="ECO:0000256" key="4">
    <source>
        <dbReference type="ARBA" id="ARBA00022588"/>
    </source>
</evidence>
<evidence type="ECO:0000256" key="7">
    <source>
        <dbReference type="ARBA" id="ARBA00022729"/>
    </source>
</evidence>
<comment type="similarity">
    <text evidence="2">Belongs to the UDP-glycosyltransferase family.</text>
</comment>
<keyword evidence="17" id="KW-1185">Reference proteome</keyword>
<dbReference type="InterPro" id="IPR051333">
    <property type="entry name" value="CLIP_Serine_Protease"/>
</dbReference>
<dbReference type="PROSITE" id="PS00134">
    <property type="entry name" value="TRYPSIN_HIS"/>
    <property type="match status" value="1"/>
</dbReference>
<dbReference type="STRING" id="139723.A0A182MEG9"/>
<protein>
    <recommendedName>
        <fullName evidence="15">Peptidase S1 domain-containing protein</fullName>
    </recommendedName>
</protein>
<evidence type="ECO:0000256" key="3">
    <source>
        <dbReference type="ARBA" id="ARBA00022525"/>
    </source>
</evidence>
<dbReference type="GO" id="GO:0008168">
    <property type="term" value="F:methyltransferase activity"/>
    <property type="evidence" value="ECO:0007669"/>
    <property type="project" value="InterPro"/>
</dbReference>
<reference evidence="17" key="1">
    <citation type="submission" date="2013-09" db="EMBL/GenBank/DDBJ databases">
        <title>The Genome Sequence of Anopheles culicifacies species A.</title>
        <authorList>
            <consortium name="The Broad Institute Genomics Platform"/>
            <person name="Neafsey D.E."/>
            <person name="Besansky N."/>
            <person name="Howell P."/>
            <person name="Walton C."/>
            <person name="Young S.K."/>
            <person name="Zeng Q."/>
            <person name="Gargeya S."/>
            <person name="Fitzgerald M."/>
            <person name="Haas B."/>
            <person name="Abouelleil A."/>
            <person name="Allen A.W."/>
            <person name="Alvarado L."/>
            <person name="Arachchi H.M."/>
            <person name="Berlin A.M."/>
            <person name="Chapman S.B."/>
            <person name="Gainer-Dewar J."/>
            <person name="Goldberg J."/>
            <person name="Griggs A."/>
            <person name="Gujja S."/>
            <person name="Hansen M."/>
            <person name="Howarth C."/>
            <person name="Imamovic A."/>
            <person name="Ireland A."/>
            <person name="Larimer J."/>
            <person name="McCowan C."/>
            <person name="Murphy C."/>
            <person name="Pearson M."/>
            <person name="Poon T.W."/>
            <person name="Priest M."/>
            <person name="Roberts A."/>
            <person name="Saif S."/>
            <person name="Shea T."/>
            <person name="Sisk P."/>
            <person name="Sykes S."/>
            <person name="Wortman J."/>
            <person name="Nusbaum C."/>
            <person name="Birren B."/>
        </authorList>
    </citation>
    <scope>NUCLEOTIDE SEQUENCE [LARGE SCALE GENOMIC DNA]</scope>
    <source>
        <strain evidence="17">A-37</strain>
    </source>
</reference>
<feature type="domain" description="Peptidase S1" evidence="15">
    <location>
        <begin position="739"/>
        <end position="959"/>
    </location>
</feature>
<feature type="domain" description="Peptidase S1" evidence="15">
    <location>
        <begin position="74"/>
        <end position="318"/>
    </location>
</feature>
<dbReference type="GO" id="GO:0006508">
    <property type="term" value="P:proteolysis"/>
    <property type="evidence" value="ECO:0007669"/>
    <property type="project" value="UniProtKB-KW"/>
</dbReference>
<dbReference type="GO" id="GO:0003676">
    <property type="term" value="F:nucleic acid binding"/>
    <property type="evidence" value="ECO:0007669"/>
    <property type="project" value="InterPro"/>
</dbReference>
<keyword evidence="12" id="KW-0378">Hydrolase</keyword>
<dbReference type="PROSITE" id="PS50240">
    <property type="entry name" value="TRYPSIN_DOM"/>
    <property type="match status" value="3"/>
</dbReference>
<dbReference type="CDD" id="cd03784">
    <property type="entry name" value="GT1_Gtf-like"/>
    <property type="match status" value="1"/>
</dbReference>
<evidence type="ECO:0000259" key="15">
    <source>
        <dbReference type="PROSITE" id="PS50240"/>
    </source>
</evidence>
<dbReference type="PROSITE" id="PS00135">
    <property type="entry name" value="TRYPSIN_SER"/>
    <property type="match status" value="1"/>
</dbReference>
<dbReference type="Gene3D" id="2.40.10.10">
    <property type="entry name" value="Trypsin-like serine proteases"/>
    <property type="match status" value="3"/>
</dbReference>
<feature type="region of interest" description="Disordered" evidence="13">
    <location>
        <begin position="1448"/>
        <end position="1471"/>
    </location>
</feature>
<dbReference type="PANTHER" id="PTHR24260">
    <property type="match status" value="1"/>
</dbReference>
<keyword evidence="9" id="KW-1015">Disulfide bond</keyword>
<dbReference type="InterPro" id="IPR001314">
    <property type="entry name" value="Peptidase_S1A"/>
</dbReference>
<evidence type="ECO:0000256" key="6">
    <source>
        <dbReference type="ARBA" id="ARBA00022679"/>
    </source>
</evidence>
<dbReference type="InterPro" id="IPR043504">
    <property type="entry name" value="Peptidase_S1_PA_chymotrypsin"/>
</dbReference>
<evidence type="ECO:0000256" key="8">
    <source>
        <dbReference type="ARBA" id="ARBA00022859"/>
    </source>
</evidence>
<feature type="compositionally biased region" description="Polar residues" evidence="13">
    <location>
        <begin position="1454"/>
        <end position="1471"/>
    </location>
</feature>
<feature type="transmembrane region" description="Helical" evidence="14">
    <location>
        <begin position="15"/>
        <end position="36"/>
    </location>
</feature>
<evidence type="ECO:0000313" key="16">
    <source>
        <dbReference type="EnsemblMetazoa" id="ACUA016299-PA"/>
    </source>
</evidence>
<dbReference type="FunFam" id="2.40.10.10:FF:000028">
    <property type="entry name" value="Serine protease easter"/>
    <property type="match status" value="1"/>
</dbReference>
<dbReference type="InterPro" id="IPR001254">
    <property type="entry name" value="Trypsin_dom"/>
</dbReference>
<comment type="subcellular location">
    <subcellularLocation>
        <location evidence="1">Secreted</location>
    </subcellularLocation>
</comment>
<organism evidence="16 17">
    <name type="scientific">Anopheles culicifacies</name>
    <dbReference type="NCBI Taxonomy" id="139723"/>
    <lineage>
        <taxon>Eukaryota</taxon>
        <taxon>Metazoa</taxon>
        <taxon>Ecdysozoa</taxon>
        <taxon>Arthropoda</taxon>
        <taxon>Hexapoda</taxon>
        <taxon>Insecta</taxon>
        <taxon>Pterygota</taxon>
        <taxon>Neoptera</taxon>
        <taxon>Endopterygota</taxon>
        <taxon>Diptera</taxon>
        <taxon>Nematocera</taxon>
        <taxon>Culicoidea</taxon>
        <taxon>Culicidae</taxon>
        <taxon>Anophelinae</taxon>
        <taxon>Anopheles</taxon>
        <taxon>culicifacies species complex</taxon>
    </lineage>
</organism>
<dbReference type="Proteomes" id="UP000075883">
    <property type="component" value="Unassembled WGS sequence"/>
</dbReference>
<keyword evidence="8" id="KW-0391">Immunity</keyword>
<keyword evidence="5" id="KW-0328">Glycosyltransferase</keyword>
<evidence type="ECO:0000256" key="10">
    <source>
        <dbReference type="ARBA" id="ARBA00023180"/>
    </source>
</evidence>
<dbReference type="EnsemblMetazoa" id="ACUA016299-RA">
    <property type="protein sequence ID" value="ACUA016299-PA"/>
    <property type="gene ID" value="ACUA016299"/>
</dbReference>
<dbReference type="Pfam" id="PF00201">
    <property type="entry name" value="UDPGT"/>
    <property type="match status" value="1"/>
</dbReference>
<keyword evidence="3" id="KW-0964">Secreted</keyword>
<dbReference type="InterPro" id="IPR033116">
    <property type="entry name" value="TRYPSIN_SER"/>
</dbReference>
<keyword evidence="4" id="KW-0399">Innate immunity</keyword>
<keyword evidence="14" id="KW-0812">Transmembrane</keyword>
<comment type="similarity">
    <text evidence="11">Belongs to the peptidase S1 family. CLIP subfamily.</text>
</comment>
<keyword evidence="7" id="KW-0732">Signal</keyword>
<dbReference type="FunFam" id="3.40.50.2000:FF:000050">
    <property type="entry name" value="UDP-glucuronosyltransferase"/>
    <property type="match status" value="1"/>
</dbReference>
<name>A0A182MEG9_9DIPT</name>
<keyword evidence="12" id="KW-0645">Protease</keyword>
<keyword evidence="6" id="KW-0808">Transferase</keyword>
<evidence type="ECO:0000256" key="12">
    <source>
        <dbReference type="RuleBase" id="RU363034"/>
    </source>
</evidence>
<dbReference type="Pfam" id="PF00089">
    <property type="entry name" value="Trypsin"/>
    <property type="match status" value="3"/>
</dbReference>
<reference evidence="16" key="2">
    <citation type="submission" date="2020-05" db="UniProtKB">
        <authorList>
            <consortium name="EnsemblMetazoa"/>
        </authorList>
    </citation>
    <scope>IDENTIFICATION</scope>
    <source>
        <strain evidence="16">A-37</strain>
    </source>
</reference>
<dbReference type="InterPro" id="IPR018114">
    <property type="entry name" value="TRYPSIN_HIS"/>
</dbReference>
<dbReference type="EMBL" id="AXCM01001333">
    <property type="status" value="NOT_ANNOTATED_CDS"/>
    <property type="molecule type" value="Genomic_DNA"/>
</dbReference>
<dbReference type="SMART" id="SM00020">
    <property type="entry name" value="Tryp_SPc"/>
    <property type="match status" value="2"/>
</dbReference>
<dbReference type="GO" id="GO:0004252">
    <property type="term" value="F:serine-type endopeptidase activity"/>
    <property type="evidence" value="ECO:0007669"/>
    <property type="project" value="InterPro"/>
</dbReference>
<sequence length="1471" mass="167607">MVTAAATMVPSSGILLWKIAVIVQIFGTVYGSLLAISSNLNEDITRTFLPNERESIDDCHLRYYKLGHGPEPLPAFGRPAYLREFAHMAAIGWTREDGKMDWSCGGSLIWENYVLTAAHCAADDNGVAPNVVRLGDINLYDDSDNQYAQQLNIVEIIRHPEHRFSSRYHDLALLRLEKNVVLHDTVAPGCLWNDEEIPFPTMEATGWGSTGFGQANTPILLKVSLGTVPQAQCDQHYRKGDRGLKQGLQNYHLCAGDVKMDTCPGDSGGPLQMKLLSNAKMTPFIVAVTSFGSICGQSLPGVYMKVSPYIPWISSELAKRGEKIQGMVKVMHHVEKKTHSLKIISEWSFKPYACALRYIHLREYEDDVVYKKSESFESLDSSKAHMNIISSTQTVKIHWSAGTKGPGDCYGVIIDEDTVVTLAQCALFQRKTASHVTIHANNTRNDVVKAHRHPRYRPNSYYNDVAILKLKNRLQFSTNFIPACIWSAFDLPDPQFYVTGQGRLDLNEFSYNSEMVKGFKPQIVQVSPRADIHQQTNCSIPEEYLTGVANGLTQEHLCFGNKPFLVPESCQMLIGAPLRRNIWRMGRHFEHIYGLNLFGKDCGFGRSAVATRLGEHHEWMKSILLPNYKETGDSVHFINSDLSEYDQCTAPDGSEGLCMNVQRCPKVAYDAQTNRNVRICSSGSLVCCPYEHIRNATRFSAAARELDDCESRYRMFHEEFQRWQMDRIDHYYHMVYIGWQKGQQTEWNCPGTLITRNLVVSSAYCLLGVGTPPTVANVAEGNPNVTWYNPVMARIREVIIHPNYNSTALLHDIGLVRLERDIVPTARKYPICLWQNETHTPFLLHRKVIVEDVSMFVDSFAKYNSDCQEYLAMQGSRKLRTSELCADVDANNPRSLTGDPLVWYKHNTVDNSSTQYLVGTISYGRSQAELYNQTVPNMWLRIAFTGCLFLLSGVLSSAEGYKILFLVPFPGPSHWLMLKHFIRELSERQHQVTCITSFPFGEKLQNYDEILIDPPYPIRETFPVEGLFASSQTSNFDKLFMYWEMGINTSRHGLESANVRQFIRRTDLEFDLIVAEQFFQESWLMFAHKYNAPIVTISTYGYSDFFDRIMGVQTPWSFVPHMILSYEDDMNFFQRAYNVYLSLVDSLYREYVYLPSQDQLAREAFGDLTNEPNRLPSVADLERSISVILVNSHPILSIPRPSIRGLVDIGGAHIRAPKPLPDDLRTFMDEARHGVIYFSLGAYMQSAVMPVEKRTAILRVFGTLQQRVVWKFEDDSLLSKEIPPNVMITRWAPQNDILAHPNTVLFISHGGQFGTFEAMHHGVPVLFIPFFGDQHRNADRAIRQGFAQKLSFEAITEESFGASVQHLVENDNYYKRAKEISNLFTDRLVKPMDEAIFWIEYTARHKGAAHLKSKSVRLNWFEYNSFDLILYPVALVLFMIWANKLGNGKRGNRQQKQYRSSNNRNRVTSKR</sequence>
<dbReference type="GO" id="GO:0008194">
    <property type="term" value="F:UDP-glycosyltransferase activity"/>
    <property type="evidence" value="ECO:0007669"/>
    <property type="project" value="InterPro"/>
</dbReference>
<keyword evidence="14" id="KW-1133">Transmembrane helix</keyword>